<evidence type="ECO:0000313" key="2">
    <source>
        <dbReference type="Proteomes" id="UP000233387"/>
    </source>
</evidence>
<evidence type="ECO:0000313" key="1">
    <source>
        <dbReference type="EMBL" id="PKQ62343.1"/>
    </source>
</evidence>
<gene>
    <name evidence="1" type="ORF">Rain11_2682</name>
</gene>
<dbReference type="Pfam" id="PF14064">
    <property type="entry name" value="HmuY"/>
    <property type="match status" value="1"/>
</dbReference>
<organism evidence="1 2">
    <name type="scientific">Raineya orbicola</name>
    <dbReference type="NCBI Taxonomy" id="2016530"/>
    <lineage>
        <taxon>Bacteria</taxon>
        <taxon>Pseudomonadati</taxon>
        <taxon>Bacteroidota</taxon>
        <taxon>Cytophagia</taxon>
        <taxon>Cytophagales</taxon>
        <taxon>Raineyaceae</taxon>
        <taxon>Raineya</taxon>
    </lineage>
</organism>
<reference evidence="1 2" key="1">
    <citation type="submission" date="2017-06" db="EMBL/GenBank/DDBJ databases">
        <title>Raineya orbicola gen. nov., sp. nov. a slightly thermophilic bacterium of the phylum Bacteroidetes and the description of Raineyaceae fam. nov.</title>
        <authorList>
            <person name="Albuquerque L."/>
            <person name="Polonia A.R.M."/>
            <person name="Barroso C."/>
            <person name="Froufe H.J.C."/>
            <person name="Lage O."/>
            <person name="Lobo-Da-Cunha A."/>
            <person name="Egas C."/>
            <person name="Da Costa M.S."/>
        </authorList>
    </citation>
    <scope>NUCLEOTIDE SEQUENCE [LARGE SCALE GENOMIC DNA]</scope>
    <source>
        <strain evidence="1 2">SPSPC-11</strain>
    </source>
</reference>
<protein>
    <submittedName>
        <fullName evidence="1">HmuY protein</fullName>
    </submittedName>
</protein>
<sequence>MAVILILAVCILLALGACKKKDEPASQPLEVKTYKNLYAPQTGGMGQPIGGAFTKFSFAKGEIVTDDSWDIAFRGLTILVNGGAKIGLNDEPERTGNASVSMLFSTFEEVKQVPDVSTFRQDGQNFYAIPTGSGNGWYNYSSQTNLVTPIAGRIFVVKTIDGKYAKFEILS</sequence>
<dbReference type="RefSeq" id="WP_207764463.1">
    <property type="nucleotide sequence ID" value="NZ_NKXO01000098.1"/>
</dbReference>
<keyword evidence="2" id="KW-1185">Reference proteome</keyword>
<dbReference type="InterPro" id="IPR025921">
    <property type="entry name" value="HmuY"/>
</dbReference>
<dbReference type="Proteomes" id="UP000233387">
    <property type="component" value="Unassembled WGS sequence"/>
</dbReference>
<dbReference type="CDD" id="cd12105">
    <property type="entry name" value="HmuY"/>
    <property type="match status" value="1"/>
</dbReference>
<accession>A0A2N3HWD8</accession>
<comment type="caution">
    <text evidence="1">The sequence shown here is derived from an EMBL/GenBank/DDBJ whole genome shotgun (WGS) entry which is preliminary data.</text>
</comment>
<dbReference type="EMBL" id="NKXO01000098">
    <property type="protein sequence ID" value="PKQ62343.1"/>
    <property type="molecule type" value="Genomic_DNA"/>
</dbReference>
<dbReference type="AlphaFoldDB" id="A0A2N3HWD8"/>
<name>A0A2N3HWD8_9BACT</name>
<proteinExistence type="predicted"/>